<dbReference type="PANTHER" id="PTHR43031:SF1">
    <property type="entry name" value="PYRIDINE NUCLEOTIDE-DISULPHIDE OXIDOREDUCTASE"/>
    <property type="match status" value="1"/>
</dbReference>
<reference evidence="2 3" key="1">
    <citation type="submission" date="2018-06" db="EMBL/GenBank/DDBJ databases">
        <authorList>
            <consortium name="Pathogen Informatics"/>
            <person name="Doyle S."/>
        </authorList>
    </citation>
    <scope>NUCLEOTIDE SEQUENCE [LARGE SCALE GENOMIC DNA]</scope>
    <source>
        <strain evidence="2 3">NCTC10994</strain>
    </source>
</reference>
<protein>
    <submittedName>
        <fullName evidence="2">Putative thiosulfate sulfurtransferase</fullName>
        <ecNumber evidence="2">2.8.1.1</ecNumber>
    </submittedName>
</protein>
<dbReference type="Gene3D" id="3.40.250.10">
    <property type="entry name" value="Rhodanese-like domain"/>
    <property type="match status" value="1"/>
</dbReference>
<dbReference type="CDD" id="cd00158">
    <property type="entry name" value="RHOD"/>
    <property type="match status" value="1"/>
</dbReference>
<keyword evidence="2" id="KW-0808">Transferase</keyword>
<dbReference type="EMBL" id="LS483468">
    <property type="protein sequence ID" value="SQI33281.1"/>
    <property type="molecule type" value="Genomic_DNA"/>
</dbReference>
<dbReference type="InterPro" id="IPR036873">
    <property type="entry name" value="Rhodanese-like_dom_sf"/>
</dbReference>
<feature type="domain" description="Rhodanese" evidence="1">
    <location>
        <begin position="19"/>
        <end position="106"/>
    </location>
</feature>
<dbReference type="PROSITE" id="PS50206">
    <property type="entry name" value="RHODANESE_3"/>
    <property type="match status" value="1"/>
</dbReference>
<accession>A0A2X4U2C9</accession>
<dbReference type="STRING" id="1219011.GCA_001895045_02698"/>
<dbReference type="InterPro" id="IPR050229">
    <property type="entry name" value="GlpE_sulfurtransferase"/>
</dbReference>
<proteinExistence type="predicted"/>
<dbReference type="InterPro" id="IPR001763">
    <property type="entry name" value="Rhodanese-like_dom"/>
</dbReference>
<organism evidence="2 3">
    <name type="scientific">Rhodococcus coprophilus</name>
    <dbReference type="NCBI Taxonomy" id="38310"/>
    <lineage>
        <taxon>Bacteria</taxon>
        <taxon>Bacillati</taxon>
        <taxon>Actinomycetota</taxon>
        <taxon>Actinomycetes</taxon>
        <taxon>Mycobacteriales</taxon>
        <taxon>Nocardiaceae</taxon>
        <taxon>Rhodococcus</taxon>
    </lineage>
</organism>
<dbReference type="Pfam" id="PF00581">
    <property type="entry name" value="Rhodanese"/>
    <property type="match status" value="1"/>
</dbReference>
<dbReference type="AlphaFoldDB" id="A0A2X4U2C9"/>
<dbReference type="SUPFAM" id="SSF52821">
    <property type="entry name" value="Rhodanese/Cell cycle control phosphatase"/>
    <property type="match status" value="1"/>
</dbReference>
<dbReference type="RefSeq" id="WP_072701269.1">
    <property type="nucleotide sequence ID" value="NZ_JAFBBL010000001.1"/>
</dbReference>
<evidence type="ECO:0000313" key="3">
    <source>
        <dbReference type="Proteomes" id="UP000249091"/>
    </source>
</evidence>
<sequence>MSFCDVPSVSVSVDEVPETSADAVLLDVREDDEWALGHAPGAVHIPLADVPARLDDIDIDAEVYVVCRQGGRSLGAVEYLNRIGYDAIQVDGGMVAWQKSGLPLVSDGDEPAKIY</sequence>
<dbReference type="SMART" id="SM00450">
    <property type="entry name" value="RHOD"/>
    <property type="match status" value="1"/>
</dbReference>
<dbReference type="GO" id="GO:0004792">
    <property type="term" value="F:thiosulfate-cyanide sulfurtransferase activity"/>
    <property type="evidence" value="ECO:0007669"/>
    <property type="project" value="UniProtKB-EC"/>
</dbReference>
<dbReference type="Proteomes" id="UP000249091">
    <property type="component" value="Chromosome 1"/>
</dbReference>
<evidence type="ECO:0000313" key="2">
    <source>
        <dbReference type="EMBL" id="SQI33281.1"/>
    </source>
</evidence>
<name>A0A2X4U2C9_9NOCA</name>
<dbReference type="KEGG" id="rcr:NCTC10994_02514"/>
<keyword evidence="3" id="KW-1185">Reference proteome</keyword>
<dbReference type="EC" id="2.8.1.1" evidence="2"/>
<dbReference type="PANTHER" id="PTHR43031">
    <property type="entry name" value="FAD-DEPENDENT OXIDOREDUCTASE"/>
    <property type="match status" value="1"/>
</dbReference>
<gene>
    <name evidence="2" type="primary">glpE</name>
    <name evidence="2" type="ORF">NCTC10994_02514</name>
</gene>
<evidence type="ECO:0000259" key="1">
    <source>
        <dbReference type="PROSITE" id="PS50206"/>
    </source>
</evidence>